<feature type="region of interest" description="Disordered" evidence="1">
    <location>
        <begin position="49"/>
        <end position="70"/>
    </location>
</feature>
<sequence>MQIFGSAPRVIDRSHWGTGSTYESANKVGSHPADAALLRRDVAGEPGRSAAIPALRREGFGSTSKVSDPRASDALMQMRGDNGASADQASVFAAYSEND</sequence>
<accession>A0ABY2QBW0</accession>
<organism evidence="2 3">
    <name type="scientific">Ollibium composti</name>
    <dbReference type="NCBI Taxonomy" id="2675109"/>
    <lineage>
        <taxon>Bacteria</taxon>
        <taxon>Pseudomonadati</taxon>
        <taxon>Pseudomonadota</taxon>
        <taxon>Alphaproteobacteria</taxon>
        <taxon>Hyphomicrobiales</taxon>
        <taxon>Phyllobacteriaceae</taxon>
        <taxon>Ollibium</taxon>
    </lineage>
</organism>
<reference evidence="2 3" key="1">
    <citation type="submission" date="2019-04" db="EMBL/GenBank/DDBJ databases">
        <title>Mesorhizobium composti sp. nov., isolated from compost.</title>
        <authorList>
            <person name="Lin S.-Y."/>
            <person name="Hameed A."/>
            <person name="Hsieh Y.-T."/>
            <person name="Young C.-C."/>
        </authorList>
    </citation>
    <scope>NUCLEOTIDE SEQUENCE [LARGE SCALE GENOMIC DNA]</scope>
    <source>
        <strain evidence="2 3">CC-YTH430</strain>
    </source>
</reference>
<evidence type="ECO:0000256" key="1">
    <source>
        <dbReference type="SAM" id="MobiDB-lite"/>
    </source>
</evidence>
<dbReference type="Proteomes" id="UP000306441">
    <property type="component" value="Unassembled WGS sequence"/>
</dbReference>
<protein>
    <submittedName>
        <fullName evidence="2">Uncharacterized protein</fullName>
    </submittedName>
</protein>
<keyword evidence="3" id="KW-1185">Reference proteome</keyword>
<gene>
    <name evidence="2" type="ORF">E6C48_01495</name>
</gene>
<dbReference type="EMBL" id="SSNY01000001">
    <property type="protein sequence ID" value="THF59757.1"/>
    <property type="molecule type" value="Genomic_DNA"/>
</dbReference>
<proteinExistence type="predicted"/>
<evidence type="ECO:0000313" key="2">
    <source>
        <dbReference type="EMBL" id="THF59757.1"/>
    </source>
</evidence>
<evidence type="ECO:0000313" key="3">
    <source>
        <dbReference type="Proteomes" id="UP000306441"/>
    </source>
</evidence>
<comment type="caution">
    <text evidence="2">The sequence shown here is derived from an EMBL/GenBank/DDBJ whole genome shotgun (WGS) entry which is preliminary data.</text>
</comment>
<dbReference type="RefSeq" id="WP_136353248.1">
    <property type="nucleotide sequence ID" value="NZ_SSNY01000001.1"/>
</dbReference>
<name>A0ABY2QBW0_9HYPH</name>